<dbReference type="GO" id="GO:0016887">
    <property type="term" value="F:ATP hydrolysis activity"/>
    <property type="evidence" value="ECO:0007669"/>
    <property type="project" value="InterPro"/>
</dbReference>
<dbReference type="CDD" id="cd03219">
    <property type="entry name" value="ABC_Mj1267_LivG_branched"/>
    <property type="match status" value="1"/>
</dbReference>
<dbReference type="Pfam" id="PF00005">
    <property type="entry name" value="ABC_tran"/>
    <property type="match status" value="1"/>
</dbReference>
<dbReference type="GO" id="GO:0005886">
    <property type="term" value="C:plasma membrane"/>
    <property type="evidence" value="ECO:0007669"/>
    <property type="project" value="TreeGrafter"/>
</dbReference>
<accession>A0A438MB84</accession>
<dbReference type="OrthoDB" id="4350300at2"/>
<dbReference type="InterPro" id="IPR003593">
    <property type="entry name" value="AAA+_ATPase"/>
</dbReference>
<proteinExistence type="predicted"/>
<evidence type="ECO:0000256" key="2">
    <source>
        <dbReference type="ARBA" id="ARBA00022741"/>
    </source>
</evidence>
<dbReference type="SMART" id="SM00382">
    <property type="entry name" value="AAA"/>
    <property type="match status" value="1"/>
</dbReference>
<organism evidence="5 6">
    <name type="scientific">Nonomuraea polychroma</name>
    <dbReference type="NCBI Taxonomy" id="46176"/>
    <lineage>
        <taxon>Bacteria</taxon>
        <taxon>Bacillati</taxon>
        <taxon>Actinomycetota</taxon>
        <taxon>Actinomycetes</taxon>
        <taxon>Streptosporangiales</taxon>
        <taxon>Streptosporangiaceae</taxon>
        <taxon>Nonomuraea</taxon>
    </lineage>
</organism>
<reference evidence="5 6" key="1">
    <citation type="submission" date="2019-01" db="EMBL/GenBank/DDBJ databases">
        <title>Sequencing the genomes of 1000 actinobacteria strains.</title>
        <authorList>
            <person name="Klenk H.-P."/>
        </authorList>
    </citation>
    <scope>NUCLEOTIDE SEQUENCE [LARGE SCALE GENOMIC DNA]</scope>
    <source>
        <strain evidence="5 6">DSM 43925</strain>
    </source>
</reference>
<dbReference type="PANTHER" id="PTHR45772:SF1">
    <property type="entry name" value="ABC TRANSPORTER ATP-BINDING PROTEIN"/>
    <property type="match status" value="1"/>
</dbReference>
<dbReference type="SUPFAM" id="SSF52540">
    <property type="entry name" value="P-loop containing nucleoside triphosphate hydrolases"/>
    <property type="match status" value="1"/>
</dbReference>
<dbReference type="InterPro" id="IPR032823">
    <property type="entry name" value="BCA_ABC_TP_C"/>
</dbReference>
<dbReference type="Proteomes" id="UP000284824">
    <property type="component" value="Unassembled WGS sequence"/>
</dbReference>
<evidence type="ECO:0000259" key="4">
    <source>
        <dbReference type="PROSITE" id="PS50893"/>
    </source>
</evidence>
<keyword evidence="2" id="KW-0547">Nucleotide-binding</keyword>
<dbReference type="PROSITE" id="PS50893">
    <property type="entry name" value="ABC_TRANSPORTER_2"/>
    <property type="match status" value="1"/>
</dbReference>
<feature type="domain" description="ABC transporter" evidence="4">
    <location>
        <begin position="4"/>
        <end position="252"/>
    </location>
</feature>
<dbReference type="InterPro" id="IPR003439">
    <property type="entry name" value="ABC_transporter-like_ATP-bd"/>
</dbReference>
<name>A0A438MB84_9ACTN</name>
<keyword evidence="3 5" id="KW-0067">ATP-binding</keyword>
<evidence type="ECO:0000313" key="5">
    <source>
        <dbReference type="EMBL" id="RVX42972.1"/>
    </source>
</evidence>
<dbReference type="AlphaFoldDB" id="A0A438MB84"/>
<protein>
    <submittedName>
        <fullName evidence="5">Amino acid/amide ABC transporter ATP-binding protein 1 (HAAT family)</fullName>
    </submittedName>
</protein>
<dbReference type="EMBL" id="SAUN01000001">
    <property type="protein sequence ID" value="RVX42972.1"/>
    <property type="molecule type" value="Genomic_DNA"/>
</dbReference>
<keyword evidence="1" id="KW-0813">Transport</keyword>
<dbReference type="InterPro" id="IPR027417">
    <property type="entry name" value="P-loop_NTPase"/>
</dbReference>
<evidence type="ECO:0000256" key="1">
    <source>
        <dbReference type="ARBA" id="ARBA00022448"/>
    </source>
</evidence>
<keyword evidence="6" id="KW-1185">Reference proteome</keyword>
<evidence type="ECO:0000313" key="6">
    <source>
        <dbReference type="Proteomes" id="UP000284824"/>
    </source>
</evidence>
<gene>
    <name evidence="5" type="ORF">EDD27_5638</name>
</gene>
<dbReference type="GO" id="GO:0005524">
    <property type="term" value="F:ATP binding"/>
    <property type="evidence" value="ECO:0007669"/>
    <property type="project" value="UniProtKB-KW"/>
</dbReference>
<dbReference type="InterPro" id="IPR051120">
    <property type="entry name" value="ABC_AA/LPS_Transport"/>
</dbReference>
<comment type="caution">
    <text evidence="5">The sequence shown here is derived from an EMBL/GenBank/DDBJ whole genome shotgun (WGS) entry which is preliminary data.</text>
</comment>
<dbReference type="Gene3D" id="3.40.50.300">
    <property type="entry name" value="P-loop containing nucleotide triphosphate hydrolases"/>
    <property type="match status" value="1"/>
</dbReference>
<evidence type="ECO:0000256" key="3">
    <source>
        <dbReference type="ARBA" id="ARBA00022840"/>
    </source>
</evidence>
<dbReference type="PANTHER" id="PTHR45772">
    <property type="entry name" value="CONSERVED COMPONENT OF ABC TRANSPORTER FOR NATURAL AMINO ACIDS-RELATED"/>
    <property type="match status" value="1"/>
</dbReference>
<dbReference type="RefSeq" id="WP_127934976.1">
    <property type="nucleotide sequence ID" value="NZ_SAUN01000001.1"/>
</dbReference>
<dbReference type="Pfam" id="PF12399">
    <property type="entry name" value="BCA_ABC_TP_C"/>
    <property type="match status" value="1"/>
</dbReference>
<sequence>MALLTFEDVHLSFAGVKAVDGVSFEVGQAELLAVIGPNGAGKTSIFNVLSGVYRPQRGRVTFLGENLLLKRPHEIAALGLARTFQNVELFHNLTVLDNLMLGRHHHFRYGAFSALLWYGRARRAELAARAKVEDIIDFLELEAWRRHPVRLLPYGIQKRVELGRALAMEPRLLLLDEPVAGMNLEETEDMARFVLDIRDELGIPIVLVEHDMGLVMDLADRVLVLDFGRPVALGSPAEVQQDPNVIEAYLGGAA</sequence>
<dbReference type="FunFam" id="3.40.50.300:FF:000421">
    <property type="entry name" value="Branched-chain amino acid ABC transporter ATP-binding protein"/>
    <property type="match status" value="1"/>
</dbReference>